<feature type="compositionally biased region" description="Polar residues" evidence="11">
    <location>
        <begin position="37"/>
        <end position="53"/>
    </location>
</feature>
<organism evidence="13">
    <name type="scientific">Auxenochlorella protothecoides</name>
    <name type="common">Green microalga</name>
    <name type="synonym">Chlorella protothecoides</name>
    <dbReference type="NCBI Taxonomy" id="3075"/>
    <lineage>
        <taxon>Eukaryota</taxon>
        <taxon>Viridiplantae</taxon>
        <taxon>Chlorophyta</taxon>
        <taxon>core chlorophytes</taxon>
        <taxon>Trebouxiophyceae</taxon>
        <taxon>Chlorellales</taxon>
        <taxon>Chlorellaceae</taxon>
        <taxon>Auxenochlorella</taxon>
    </lineage>
</organism>
<dbReference type="Gene3D" id="3.90.550.50">
    <property type="match status" value="1"/>
</dbReference>
<keyword evidence="5" id="KW-0808">Transferase</keyword>
<keyword evidence="8 12" id="KW-1133">Transmembrane helix</keyword>
<evidence type="ECO:0000256" key="1">
    <source>
        <dbReference type="ARBA" id="ARBA00004323"/>
    </source>
</evidence>
<comment type="similarity">
    <text evidence="3">Belongs to the glycosyltransferase 31 family.</text>
</comment>
<protein>
    <recommendedName>
        <fullName evidence="14">Hexosyltransferase</fullName>
    </recommendedName>
</protein>
<evidence type="ECO:0000256" key="9">
    <source>
        <dbReference type="ARBA" id="ARBA00023034"/>
    </source>
</evidence>
<evidence type="ECO:0008006" key="14">
    <source>
        <dbReference type="Google" id="ProtNLM"/>
    </source>
</evidence>
<keyword evidence="6 12" id="KW-0812">Transmembrane</keyword>
<dbReference type="GO" id="GO:0000139">
    <property type="term" value="C:Golgi membrane"/>
    <property type="evidence" value="ECO:0007669"/>
    <property type="project" value="UniProtKB-SubCell"/>
</dbReference>
<comment type="pathway">
    <text evidence="2">Protein modification; protein glycosylation.</text>
</comment>
<evidence type="ECO:0000256" key="5">
    <source>
        <dbReference type="ARBA" id="ARBA00022679"/>
    </source>
</evidence>
<evidence type="ECO:0000313" key="13">
    <source>
        <dbReference type="EMBL" id="JAT71028.1"/>
    </source>
</evidence>
<dbReference type="Pfam" id="PF01762">
    <property type="entry name" value="Galactosyl_T"/>
    <property type="match status" value="1"/>
</dbReference>
<dbReference type="EMBL" id="GDKF01007594">
    <property type="protein sequence ID" value="JAT71028.1"/>
    <property type="molecule type" value="Transcribed_RNA"/>
</dbReference>
<evidence type="ECO:0000256" key="12">
    <source>
        <dbReference type="SAM" id="Phobius"/>
    </source>
</evidence>
<evidence type="ECO:0000256" key="4">
    <source>
        <dbReference type="ARBA" id="ARBA00022676"/>
    </source>
</evidence>
<dbReference type="PANTHER" id="PTHR11214:SF351">
    <property type="entry name" value="BETA-1,3-GALACTOSYLTRANSFERASE PVG3"/>
    <property type="match status" value="1"/>
</dbReference>
<gene>
    <name evidence="13" type="ORF">g.100401</name>
</gene>
<evidence type="ECO:0000256" key="7">
    <source>
        <dbReference type="ARBA" id="ARBA00022968"/>
    </source>
</evidence>
<evidence type="ECO:0000256" key="6">
    <source>
        <dbReference type="ARBA" id="ARBA00022692"/>
    </source>
</evidence>
<dbReference type="InterPro" id="IPR002659">
    <property type="entry name" value="Glyco_trans_31"/>
</dbReference>
<evidence type="ECO:0000256" key="8">
    <source>
        <dbReference type="ARBA" id="ARBA00022989"/>
    </source>
</evidence>
<dbReference type="AlphaFoldDB" id="A0A1D1ZVQ9"/>
<feature type="transmembrane region" description="Helical" evidence="12">
    <location>
        <begin position="69"/>
        <end position="89"/>
    </location>
</feature>
<reference evidence="13" key="1">
    <citation type="submission" date="2015-08" db="EMBL/GenBank/DDBJ databases">
        <authorList>
            <person name="Babu N.S."/>
            <person name="Beckwith C.J."/>
            <person name="Beseler K.G."/>
            <person name="Brison A."/>
            <person name="Carone J.V."/>
            <person name="Caskin T.P."/>
            <person name="Diamond M."/>
            <person name="Durham M.E."/>
            <person name="Foxe J.M."/>
            <person name="Go M."/>
            <person name="Henderson B.A."/>
            <person name="Jones I.B."/>
            <person name="McGettigan J.A."/>
            <person name="Micheletti S.J."/>
            <person name="Nasrallah M.E."/>
            <person name="Ortiz D."/>
            <person name="Piller C.R."/>
            <person name="Privatt S.R."/>
            <person name="Schneider S.L."/>
            <person name="Sharp S."/>
            <person name="Smith T.C."/>
            <person name="Stanton J.D."/>
            <person name="Ullery H.E."/>
            <person name="Wilson R.J."/>
            <person name="Serrano M.G."/>
            <person name="Buck G."/>
            <person name="Lee V."/>
            <person name="Wang Y."/>
            <person name="Carvalho R."/>
            <person name="Voegtly L."/>
            <person name="Shi R."/>
            <person name="Duckworth R."/>
            <person name="Johnson A."/>
            <person name="Loviza R."/>
            <person name="Walstead R."/>
            <person name="Shah Z."/>
            <person name="Kiflezghi M."/>
            <person name="Wade K."/>
            <person name="Ball S.L."/>
            <person name="Bradley K.W."/>
            <person name="Asai D.J."/>
            <person name="Bowman C.A."/>
            <person name="Russell D.A."/>
            <person name="Pope W.H."/>
            <person name="Jacobs-Sera D."/>
            <person name="Hendrix R.W."/>
            <person name="Hatfull G.F."/>
        </authorList>
    </citation>
    <scope>NUCLEOTIDE SEQUENCE</scope>
</reference>
<evidence type="ECO:0000256" key="2">
    <source>
        <dbReference type="ARBA" id="ARBA00004922"/>
    </source>
</evidence>
<dbReference type="GO" id="GO:0016758">
    <property type="term" value="F:hexosyltransferase activity"/>
    <property type="evidence" value="ECO:0007669"/>
    <property type="project" value="InterPro"/>
</dbReference>
<sequence length="551" mass="58470">MMSLIPRSATCPSFGGTSRSSPFTGGLSFLASRGQSSDGLGCSSRTPSSSGLTHSAGWPRPGMGAWRNLLVAVAILYGLAFLTLPIAYLRLTGGSPTSLGARTEPGVAGGRASLSRRLALQTLEWPETGLAQRRQGSEKAAQPRVEFRDAGYIVNLADALDASAWDDISLYQPGDAAAQLPDEALAGRAAGERAPELDSDAAPRLPAWCPRGAVRVFIGVTSRCCSPESQAKRAAIRATWAADARRLHPGVAVRFLLAQPADPAEAAAGLALLADEVSAHGDVVVVPGRERYRELPNKTLRLLRYALASPCNFTHVVKTDEDVYLRPQALLDVIATGAHDFSVAIDAPPDAAARFDGVAGLPRAAPWLTGMYVGQLDSNKSGVWPGWAPLRDPANKWYLAEADLSDAQAAPLLGVRWASGWGYALSRDLVHVVVERAAAAAAAPAAAAPPWWGRMPWEDIMVAALLRGSGARVHHHDGFKAAWNDCGPGTVLKHLDNDAPLLQAGLHAQEASGLWARRGVTCATGDFTPNDYDGWRAWRNSLPDNQLNGFM</sequence>
<dbReference type="PANTHER" id="PTHR11214">
    <property type="entry name" value="BETA-1,3-N-ACETYLGLUCOSAMINYLTRANSFERASE"/>
    <property type="match status" value="1"/>
</dbReference>
<dbReference type="UniPathway" id="UPA00378"/>
<proteinExistence type="inferred from homology"/>
<keyword evidence="10 12" id="KW-0472">Membrane</keyword>
<keyword evidence="9" id="KW-0333">Golgi apparatus</keyword>
<keyword evidence="4" id="KW-0328">Glycosyltransferase</keyword>
<feature type="region of interest" description="Disordered" evidence="11">
    <location>
        <begin position="37"/>
        <end position="57"/>
    </location>
</feature>
<evidence type="ECO:0000256" key="11">
    <source>
        <dbReference type="SAM" id="MobiDB-lite"/>
    </source>
</evidence>
<evidence type="ECO:0000256" key="10">
    <source>
        <dbReference type="ARBA" id="ARBA00023136"/>
    </source>
</evidence>
<name>A0A1D1ZVQ9_AUXPR</name>
<comment type="subcellular location">
    <subcellularLocation>
        <location evidence="1">Golgi apparatus membrane</location>
        <topology evidence="1">Single-pass type II membrane protein</topology>
    </subcellularLocation>
</comment>
<accession>A0A1D1ZVQ9</accession>
<keyword evidence="7" id="KW-0735">Signal-anchor</keyword>
<evidence type="ECO:0000256" key="3">
    <source>
        <dbReference type="ARBA" id="ARBA00008661"/>
    </source>
</evidence>